<dbReference type="PANTHER" id="PTHR10003">
    <property type="entry name" value="SUPEROXIDE DISMUTASE CU-ZN -RELATED"/>
    <property type="match status" value="1"/>
</dbReference>
<evidence type="ECO:0000256" key="8">
    <source>
        <dbReference type="ARBA" id="ARBA00023002"/>
    </source>
</evidence>
<dbReference type="Gene3D" id="2.60.40.200">
    <property type="entry name" value="Superoxide dismutase, copper/zinc binding domain"/>
    <property type="match status" value="1"/>
</dbReference>
<comment type="cofactor">
    <cofactor evidence="1">
        <name>Cu cation</name>
        <dbReference type="ChEBI" id="CHEBI:23378"/>
    </cofactor>
</comment>
<organism evidence="13">
    <name type="scientific">viral metagenome</name>
    <dbReference type="NCBI Taxonomy" id="1070528"/>
    <lineage>
        <taxon>unclassified sequences</taxon>
        <taxon>metagenomes</taxon>
        <taxon>organismal metagenomes</taxon>
    </lineage>
</organism>
<dbReference type="Pfam" id="PF00080">
    <property type="entry name" value="Sod_Cu"/>
    <property type="match status" value="1"/>
</dbReference>
<evidence type="ECO:0000256" key="6">
    <source>
        <dbReference type="ARBA" id="ARBA00022833"/>
    </source>
</evidence>
<dbReference type="EMBL" id="MN739648">
    <property type="protein sequence ID" value="QHT18089.1"/>
    <property type="molecule type" value="Genomic_DNA"/>
</dbReference>
<keyword evidence="10" id="KW-1015">Disulfide bond</keyword>
<dbReference type="PROSITE" id="PS00332">
    <property type="entry name" value="SOD_CU_ZN_2"/>
    <property type="match status" value="1"/>
</dbReference>
<keyword evidence="7" id="KW-0049">Antioxidant</keyword>
<comment type="cofactor">
    <cofactor evidence="2">
        <name>Zn(2+)</name>
        <dbReference type="ChEBI" id="CHEBI:29105"/>
    </cofactor>
</comment>
<evidence type="ECO:0000256" key="5">
    <source>
        <dbReference type="ARBA" id="ARBA00022723"/>
    </source>
</evidence>
<dbReference type="InterPro" id="IPR001424">
    <property type="entry name" value="SOD_Cu_Zn_dom"/>
</dbReference>
<comment type="similarity">
    <text evidence="3">Belongs to the Cu-Zn superoxide dismutase family.</text>
</comment>
<evidence type="ECO:0000256" key="4">
    <source>
        <dbReference type="ARBA" id="ARBA00012682"/>
    </source>
</evidence>
<dbReference type="PROSITE" id="PS00087">
    <property type="entry name" value="SOD_CU_ZN_1"/>
    <property type="match status" value="1"/>
</dbReference>
<evidence type="ECO:0000313" key="13">
    <source>
        <dbReference type="EMBL" id="QHT18089.1"/>
    </source>
</evidence>
<accession>A0A6C0DQE0</accession>
<dbReference type="GO" id="GO:0004784">
    <property type="term" value="F:superoxide dismutase activity"/>
    <property type="evidence" value="ECO:0007669"/>
    <property type="project" value="UniProtKB-EC"/>
</dbReference>
<keyword evidence="6" id="KW-0862">Zinc</keyword>
<name>A0A6C0DQE0_9ZZZZ</name>
<evidence type="ECO:0000256" key="9">
    <source>
        <dbReference type="ARBA" id="ARBA00023008"/>
    </source>
</evidence>
<dbReference type="InterPro" id="IPR018152">
    <property type="entry name" value="SOD_Cu/Zn_BS"/>
</dbReference>
<evidence type="ECO:0000256" key="3">
    <source>
        <dbReference type="ARBA" id="ARBA00010457"/>
    </source>
</evidence>
<sequence length="171" mass="18823">MSQKNRKHKSKEPIRAIAVFDNGKINGIVKFTEDPENRDVIIDIDIQGLTKNGHHGFHIHEYGDMSEQCQSMCAHFNPTHKQHGGPTAKERHVGDLGNLRADSTGRANYQTRDSVIKLSGTRANIIGRGLVIHADKDDCGLSDHPDSLTTGNSGKRIACAVIGYARPWSKC</sequence>
<dbReference type="CDD" id="cd00305">
    <property type="entry name" value="Cu-Zn_Superoxide_Dismutase"/>
    <property type="match status" value="1"/>
</dbReference>
<keyword evidence="5" id="KW-0479">Metal-binding</keyword>
<dbReference type="AlphaFoldDB" id="A0A6C0DQE0"/>
<dbReference type="PRINTS" id="PR00068">
    <property type="entry name" value="CUZNDISMTASE"/>
</dbReference>
<keyword evidence="9" id="KW-0186">Copper</keyword>
<proteinExistence type="inferred from homology"/>
<dbReference type="InterPro" id="IPR024134">
    <property type="entry name" value="SOD_Cu/Zn_/chaperone"/>
</dbReference>
<evidence type="ECO:0000256" key="11">
    <source>
        <dbReference type="ARBA" id="ARBA00049204"/>
    </source>
</evidence>
<evidence type="ECO:0000256" key="2">
    <source>
        <dbReference type="ARBA" id="ARBA00001947"/>
    </source>
</evidence>
<evidence type="ECO:0000256" key="1">
    <source>
        <dbReference type="ARBA" id="ARBA00001935"/>
    </source>
</evidence>
<dbReference type="GO" id="GO:0005507">
    <property type="term" value="F:copper ion binding"/>
    <property type="evidence" value="ECO:0007669"/>
    <property type="project" value="InterPro"/>
</dbReference>
<feature type="domain" description="Superoxide dismutase copper/zinc binding" evidence="12">
    <location>
        <begin position="26"/>
        <end position="162"/>
    </location>
</feature>
<evidence type="ECO:0000256" key="7">
    <source>
        <dbReference type="ARBA" id="ARBA00022862"/>
    </source>
</evidence>
<comment type="catalytic activity">
    <reaction evidence="11">
        <text>2 superoxide + 2 H(+) = H2O2 + O2</text>
        <dbReference type="Rhea" id="RHEA:20696"/>
        <dbReference type="ChEBI" id="CHEBI:15378"/>
        <dbReference type="ChEBI" id="CHEBI:15379"/>
        <dbReference type="ChEBI" id="CHEBI:16240"/>
        <dbReference type="ChEBI" id="CHEBI:18421"/>
        <dbReference type="EC" id="1.15.1.1"/>
    </reaction>
</comment>
<protein>
    <recommendedName>
        <fullName evidence="4">superoxide dismutase</fullName>
        <ecNumber evidence="4">1.15.1.1</ecNumber>
    </recommendedName>
</protein>
<keyword evidence="8" id="KW-0560">Oxidoreductase</keyword>
<evidence type="ECO:0000256" key="10">
    <source>
        <dbReference type="ARBA" id="ARBA00023157"/>
    </source>
</evidence>
<dbReference type="EC" id="1.15.1.1" evidence="4"/>
<evidence type="ECO:0000259" key="12">
    <source>
        <dbReference type="Pfam" id="PF00080"/>
    </source>
</evidence>
<dbReference type="FunFam" id="2.60.40.200:FF:000003">
    <property type="entry name" value="Superoxide dismutase [Cu-Zn], chloroplastic"/>
    <property type="match status" value="1"/>
</dbReference>
<dbReference type="SUPFAM" id="SSF49329">
    <property type="entry name" value="Cu,Zn superoxide dismutase-like"/>
    <property type="match status" value="1"/>
</dbReference>
<dbReference type="InterPro" id="IPR036423">
    <property type="entry name" value="SOD-like_Cu/Zn_dom_sf"/>
</dbReference>
<reference evidence="13" key="1">
    <citation type="journal article" date="2020" name="Nature">
        <title>Giant virus diversity and host interactions through global metagenomics.</title>
        <authorList>
            <person name="Schulz F."/>
            <person name="Roux S."/>
            <person name="Paez-Espino D."/>
            <person name="Jungbluth S."/>
            <person name="Walsh D.A."/>
            <person name="Denef V.J."/>
            <person name="McMahon K.D."/>
            <person name="Konstantinidis K.T."/>
            <person name="Eloe-Fadrosh E.A."/>
            <person name="Kyrpides N.C."/>
            <person name="Woyke T."/>
        </authorList>
    </citation>
    <scope>NUCLEOTIDE SEQUENCE</scope>
    <source>
        <strain evidence="13">GVMAG-M-3300023174-3</strain>
    </source>
</reference>
<dbReference type="GO" id="GO:0009507">
    <property type="term" value="C:chloroplast"/>
    <property type="evidence" value="ECO:0007669"/>
    <property type="project" value="UniProtKB-ARBA"/>
</dbReference>